<evidence type="ECO:0000256" key="8">
    <source>
        <dbReference type="RuleBase" id="RU363090"/>
    </source>
</evidence>
<keyword evidence="2 8" id="KW-0808">Transferase</keyword>
<evidence type="ECO:0000256" key="7">
    <source>
        <dbReference type="ARBA" id="ARBA00036525"/>
    </source>
</evidence>
<reference evidence="9" key="1">
    <citation type="submission" date="2021-09" db="EMBL/GenBank/DDBJ databases">
        <authorList>
            <consortium name="AG Swart"/>
            <person name="Singh M."/>
            <person name="Singh A."/>
            <person name="Seah K."/>
            <person name="Emmerich C."/>
        </authorList>
    </citation>
    <scope>NUCLEOTIDE SEQUENCE</scope>
    <source>
        <strain evidence="9">ATCC30299</strain>
    </source>
</reference>
<evidence type="ECO:0000256" key="6">
    <source>
        <dbReference type="ARBA" id="ARBA00036164"/>
    </source>
</evidence>
<comment type="similarity">
    <text evidence="1 8">Belongs to the inositol phosphokinase (IPK) family.</text>
</comment>
<sequence length="247" mass="28425">MEQSSTDQAGGHAGVMIFEGDKLLKRCKESEINFYRWLYSPEHDDPMIMELRQMAPRFYGTQEREGGTYVVLENLLLGYEHASFMDCKIGKITWTPHHSEKTIRNQQIKNQSTTTGTLGYRITGLIVKDEHGNKVETLVKAFNEINEENIHQQFAKIVTRDGAVQRDLIDELIGGTARILNWFRSNRSKHFRCTSAFYVVGKNGKCQVRYIDFAHIIDGNGELDNNVIEGLENIIATWQRVRREHCS</sequence>
<keyword evidence="10" id="KW-1185">Reference proteome</keyword>
<dbReference type="PANTHER" id="PTHR12400:SF51">
    <property type="entry name" value="INOSITOL POLYPHOSPHATE MULTIKINASE"/>
    <property type="match status" value="1"/>
</dbReference>
<dbReference type="EC" id="2.7.-.-" evidence="8"/>
<dbReference type="Proteomes" id="UP001162131">
    <property type="component" value="Unassembled WGS sequence"/>
</dbReference>
<evidence type="ECO:0000313" key="9">
    <source>
        <dbReference type="EMBL" id="CAG9326372.1"/>
    </source>
</evidence>
<dbReference type="InterPro" id="IPR038286">
    <property type="entry name" value="IPK_sf"/>
</dbReference>
<keyword evidence="5" id="KW-0067">ATP-binding</keyword>
<keyword evidence="3" id="KW-0547">Nucleotide-binding</keyword>
<dbReference type="EMBL" id="CAJZBQ010000040">
    <property type="protein sequence ID" value="CAG9326372.1"/>
    <property type="molecule type" value="Genomic_DNA"/>
</dbReference>
<organism evidence="9 10">
    <name type="scientific">Blepharisma stoltei</name>
    <dbReference type="NCBI Taxonomy" id="1481888"/>
    <lineage>
        <taxon>Eukaryota</taxon>
        <taxon>Sar</taxon>
        <taxon>Alveolata</taxon>
        <taxon>Ciliophora</taxon>
        <taxon>Postciliodesmatophora</taxon>
        <taxon>Heterotrichea</taxon>
        <taxon>Heterotrichida</taxon>
        <taxon>Blepharismidae</taxon>
        <taxon>Blepharisma</taxon>
    </lineage>
</organism>
<dbReference type="GO" id="GO:0008440">
    <property type="term" value="F:inositol-1,4,5-trisphosphate 3-kinase activity"/>
    <property type="evidence" value="ECO:0007669"/>
    <property type="project" value="TreeGrafter"/>
</dbReference>
<keyword evidence="4 8" id="KW-0418">Kinase</keyword>
<dbReference type="GO" id="GO:0005524">
    <property type="term" value="F:ATP binding"/>
    <property type="evidence" value="ECO:0007669"/>
    <property type="project" value="UniProtKB-KW"/>
</dbReference>
<proteinExistence type="inferred from homology"/>
<comment type="catalytic activity">
    <reaction evidence="6">
        <text>1D-myo-inositol 1,4,5-trisphosphate + 2 ATP = 1D-myo-inositol 1,3,4,5,6-pentakisphosphate + 2 ADP + 2 H(+)</text>
        <dbReference type="Rhea" id="RHEA:32359"/>
        <dbReference type="ChEBI" id="CHEBI:15378"/>
        <dbReference type="ChEBI" id="CHEBI:30616"/>
        <dbReference type="ChEBI" id="CHEBI:57733"/>
        <dbReference type="ChEBI" id="CHEBI:203600"/>
        <dbReference type="ChEBI" id="CHEBI:456216"/>
        <dbReference type="EC" id="2.7.1.151"/>
    </reaction>
</comment>
<evidence type="ECO:0000256" key="3">
    <source>
        <dbReference type="ARBA" id="ARBA00022741"/>
    </source>
</evidence>
<comment type="caution">
    <text evidence="9">The sequence shown here is derived from an EMBL/GenBank/DDBJ whole genome shotgun (WGS) entry which is preliminary data.</text>
</comment>
<dbReference type="AlphaFoldDB" id="A0AAU9JQ22"/>
<dbReference type="GO" id="GO:0005634">
    <property type="term" value="C:nucleus"/>
    <property type="evidence" value="ECO:0007669"/>
    <property type="project" value="TreeGrafter"/>
</dbReference>
<evidence type="ECO:0000256" key="2">
    <source>
        <dbReference type="ARBA" id="ARBA00022679"/>
    </source>
</evidence>
<comment type="catalytic activity">
    <reaction evidence="7">
        <text>1D-myo-inositol 1,3,4,6-tetrakisphosphate + ATP = 1D-myo-inositol 1,3,4,5,6-pentakisphosphate + ADP + H(+)</text>
        <dbReference type="Rhea" id="RHEA:12717"/>
        <dbReference type="ChEBI" id="CHEBI:15378"/>
        <dbReference type="ChEBI" id="CHEBI:30616"/>
        <dbReference type="ChEBI" id="CHEBI:57660"/>
        <dbReference type="ChEBI" id="CHEBI:57733"/>
        <dbReference type="ChEBI" id="CHEBI:456216"/>
        <dbReference type="EC" id="2.7.1.140"/>
    </reaction>
</comment>
<dbReference type="GO" id="GO:0051765">
    <property type="term" value="F:inositol tetrakisphosphate kinase activity"/>
    <property type="evidence" value="ECO:0007669"/>
    <property type="project" value="TreeGrafter"/>
</dbReference>
<evidence type="ECO:0000256" key="4">
    <source>
        <dbReference type="ARBA" id="ARBA00022777"/>
    </source>
</evidence>
<dbReference type="GO" id="GO:0005737">
    <property type="term" value="C:cytoplasm"/>
    <property type="evidence" value="ECO:0007669"/>
    <property type="project" value="TreeGrafter"/>
</dbReference>
<dbReference type="Gene3D" id="3.30.470.160">
    <property type="entry name" value="Inositol polyphosphate kinase"/>
    <property type="match status" value="1"/>
</dbReference>
<dbReference type="SUPFAM" id="SSF56104">
    <property type="entry name" value="SAICAR synthase-like"/>
    <property type="match status" value="1"/>
</dbReference>
<protein>
    <recommendedName>
        <fullName evidence="8">Kinase</fullName>
        <ecNumber evidence="8">2.7.-.-</ecNumber>
    </recommendedName>
</protein>
<gene>
    <name evidence="9" type="ORF">BSTOLATCC_MIC40800</name>
</gene>
<evidence type="ECO:0000256" key="1">
    <source>
        <dbReference type="ARBA" id="ARBA00007374"/>
    </source>
</evidence>
<dbReference type="InterPro" id="IPR005522">
    <property type="entry name" value="IPK"/>
</dbReference>
<dbReference type="GO" id="GO:0032958">
    <property type="term" value="P:inositol phosphate biosynthetic process"/>
    <property type="evidence" value="ECO:0007669"/>
    <property type="project" value="InterPro"/>
</dbReference>
<dbReference type="Pfam" id="PF03770">
    <property type="entry name" value="IPK"/>
    <property type="match status" value="1"/>
</dbReference>
<accession>A0AAU9JQ22</accession>
<evidence type="ECO:0000256" key="5">
    <source>
        <dbReference type="ARBA" id="ARBA00022840"/>
    </source>
</evidence>
<evidence type="ECO:0000313" key="10">
    <source>
        <dbReference type="Proteomes" id="UP001162131"/>
    </source>
</evidence>
<name>A0AAU9JQ22_9CILI</name>
<dbReference type="PANTHER" id="PTHR12400">
    <property type="entry name" value="INOSITOL POLYPHOSPHATE KINASE"/>
    <property type="match status" value="1"/>
</dbReference>